<dbReference type="InterPro" id="IPR027417">
    <property type="entry name" value="P-loop_NTPase"/>
</dbReference>
<dbReference type="Proteomes" id="UP000283993">
    <property type="component" value="Unassembled WGS sequence"/>
</dbReference>
<reference evidence="3 4" key="1">
    <citation type="submission" date="2013-10" db="EMBL/GenBank/DDBJ databases">
        <title>Salinisphaera orenii MK-B5 Genome Sequencing.</title>
        <authorList>
            <person name="Lai Q."/>
            <person name="Li C."/>
            <person name="Shao Z."/>
        </authorList>
    </citation>
    <scope>NUCLEOTIDE SEQUENCE [LARGE SCALE GENOMIC DNA]</scope>
    <source>
        <strain evidence="3 4">MK-B5</strain>
    </source>
</reference>
<dbReference type="RefSeq" id="WP_123590243.1">
    <property type="nucleotide sequence ID" value="NZ_AYKH01000017.1"/>
</dbReference>
<dbReference type="AlphaFoldDB" id="A0A423PMW7"/>
<evidence type="ECO:0000313" key="3">
    <source>
        <dbReference type="EMBL" id="ROO26928.1"/>
    </source>
</evidence>
<dbReference type="EMBL" id="AYKH01000017">
    <property type="protein sequence ID" value="ROO26928.1"/>
    <property type="molecule type" value="Genomic_DNA"/>
</dbReference>
<protein>
    <submittedName>
        <fullName evidence="3">Chromosome partitioning protein ParA</fullName>
    </submittedName>
</protein>
<keyword evidence="4" id="KW-1185">Reference proteome</keyword>
<dbReference type="SUPFAM" id="SSF52540">
    <property type="entry name" value="P-loop containing nucleoside triphosphate hydrolases"/>
    <property type="match status" value="1"/>
</dbReference>
<comment type="caution">
    <text evidence="3">The sequence shown here is derived from an EMBL/GenBank/DDBJ whole genome shotgun (WGS) entry which is preliminary data.</text>
</comment>
<dbReference type="CDD" id="cd02042">
    <property type="entry name" value="ParAB_family"/>
    <property type="match status" value="1"/>
</dbReference>
<organism evidence="3 4">
    <name type="scientific">Salinisphaera orenii MK-B5</name>
    <dbReference type="NCBI Taxonomy" id="856730"/>
    <lineage>
        <taxon>Bacteria</taxon>
        <taxon>Pseudomonadati</taxon>
        <taxon>Pseudomonadota</taxon>
        <taxon>Gammaproteobacteria</taxon>
        <taxon>Salinisphaerales</taxon>
        <taxon>Salinisphaeraceae</taxon>
        <taxon>Salinisphaera</taxon>
    </lineage>
</organism>
<dbReference type="InterPro" id="IPR050678">
    <property type="entry name" value="DNA_Partitioning_ATPase"/>
</dbReference>
<dbReference type="Pfam" id="PF13614">
    <property type="entry name" value="AAA_31"/>
    <property type="match status" value="1"/>
</dbReference>
<evidence type="ECO:0000256" key="1">
    <source>
        <dbReference type="ARBA" id="ARBA00060876"/>
    </source>
</evidence>
<feature type="domain" description="AAA" evidence="2">
    <location>
        <begin position="3"/>
        <end position="178"/>
    </location>
</feature>
<accession>A0A423PMW7</accession>
<gene>
    <name evidence="3" type="ORF">SAOR_09735</name>
</gene>
<dbReference type="PANTHER" id="PTHR13696">
    <property type="entry name" value="P-LOOP CONTAINING NUCLEOSIDE TRIPHOSPHATE HYDROLASE"/>
    <property type="match status" value="1"/>
</dbReference>
<name>A0A423PMW7_9GAMM</name>
<dbReference type="Gene3D" id="3.40.50.300">
    <property type="entry name" value="P-loop containing nucleotide triphosphate hydrolases"/>
    <property type="match status" value="1"/>
</dbReference>
<evidence type="ECO:0000259" key="2">
    <source>
        <dbReference type="Pfam" id="PF13614"/>
    </source>
</evidence>
<dbReference type="InterPro" id="IPR025669">
    <property type="entry name" value="AAA_dom"/>
</dbReference>
<comment type="similarity">
    <text evidence="1">To B.subtilis soj.</text>
</comment>
<sequence>MSNIIAIANQKGGVGKTTTAINLAAALAEAEQRVLLVDMDAQGNATMGVGVDKNALEATVCDFLLGDKGVAEALEVVLDGAFYLLGANGDMTAAEVGLRDRRNGRLALKHAIAEISDSFDYVVVDCPPALSMLTINALAAARGVIIPMQCEYYALEGLSALLETIESVRQMMNPELTIEGVLRTMYDARNRLTGDVSNQLIEYFGDAVYETVIPRNVRLAEAPSYGLPIMHYDNAATGAAAYRALAAEILGRDDSEIVGAPQSGARRAVSSLFGRRRRAR</sequence>
<dbReference type="PANTHER" id="PTHR13696:SF52">
    <property type="entry name" value="PARA FAMILY PROTEIN CT_582"/>
    <property type="match status" value="1"/>
</dbReference>
<proteinExistence type="predicted"/>
<dbReference type="FunFam" id="3.40.50.300:FF:000285">
    <property type="entry name" value="Sporulation initiation inhibitor Soj"/>
    <property type="match status" value="1"/>
</dbReference>
<evidence type="ECO:0000313" key="4">
    <source>
        <dbReference type="Proteomes" id="UP000283993"/>
    </source>
</evidence>